<evidence type="ECO:0000313" key="2">
    <source>
        <dbReference type="Ensembl" id="ENSPCOP00000029808.1"/>
    </source>
</evidence>
<evidence type="ECO:0000256" key="1">
    <source>
        <dbReference type="SAM" id="MobiDB-lite"/>
    </source>
</evidence>
<dbReference type="AlphaFoldDB" id="A0A2K6GUA7"/>
<keyword evidence="3" id="KW-1185">Reference proteome</keyword>
<proteinExistence type="predicted"/>
<protein>
    <submittedName>
        <fullName evidence="2">Mitochondrial ribosomal protein L52</fullName>
    </submittedName>
</protein>
<sequence>MMKIFSTCHLLDELYCCHRKWMLDYRHGSSGRRRSCRKKKGSRKMLLNPKGLH</sequence>
<reference evidence="2" key="1">
    <citation type="submission" date="2025-08" db="UniProtKB">
        <authorList>
            <consortium name="Ensembl"/>
        </authorList>
    </citation>
    <scope>IDENTIFICATION</scope>
</reference>
<gene>
    <name evidence="2" type="primary">MRPL52</name>
</gene>
<organism evidence="2 3">
    <name type="scientific">Propithecus coquereli</name>
    <name type="common">Coquerel's sifaka</name>
    <name type="synonym">Propithecus verreauxi coquereli</name>
    <dbReference type="NCBI Taxonomy" id="379532"/>
    <lineage>
        <taxon>Eukaryota</taxon>
        <taxon>Metazoa</taxon>
        <taxon>Chordata</taxon>
        <taxon>Craniata</taxon>
        <taxon>Vertebrata</taxon>
        <taxon>Euteleostomi</taxon>
        <taxon>Mammalia</taxon>
        <taxon>Eutheria</taxon>
        <taxon>Euarchontoglires</taxon>
        <taxon>Primates</taxon>
        <taxon>Strepsirrhini</taxon>
        <taxon>Lemuriformes</taxon>
        <taxon>Indriidae</taxon>
        <taxon>Propithecus</taxon>
    </lineage>
</organism>
<evidence type="ECO:0000313" key="3">
    <source>
        <dbReference type="Proteomes" id="UP000233160"/>
    </source>
</evidence>
<feature type="region of interest" description="Disordered" evidence="1">
    <location>
        <begin position="28"/>
        <end position="53"/>
    </location>
</feature>
<dbReference type="GeneTree" id="ENSGT00390000005763"/>
<feature type="compositionally biased region" description="Basic residues" evidence="1">
    <location>
        <begin position="29"/>
        <end position="43"/>
    </location>
</feature>
<dbReference type="Proteomes" id="UP000233160">
    <property type="component" value="Unassembled WGS sequence"/>
</dbReference>
<name>A0A2K6GUA7_PROCO</name>
<accession>A0A2K6GUA7</accession>
<reference evidence="2" key="2">
    <citation type="submission" date="2025-09" db="UniProtKB">
        <authorList>
            <consortium name="Ensembl"/>
        </authorList>
    </citation>
    <scope>IDENTIFICATION</scope>
</reference>
<dbReference type="Ensembl" id="ENSPCOT00000040753.1">
    <property type="protein sequence ID" value="ENSPCOP00000029808.1"/>
    <property type="gene ID" value="ENSPCOG00000027612.1"/>
</dbReference>